<protein>
    <submittedName>
        <fullName evidence="1">Uncharacterized protein</fullName>
    </submittedName>
</protein>
<evidence type="ECO:0000313" key="2">
    <source>
        <dbReference type="Proteomes" id="UP000199361"/>
    </source>
</evidence>
<gene>
    <name evidence="1" type="ORF">SAMN05421811_12889</name>
</gene>
<name>A0A1I0LV20_9ACTN</name>
<reference evidence="1 2" key="1">
    <citation type="submission" date="2016-10" db="EMBL/GenBank/DDBJ databases">
        <authorList>
            <person name="de Groot N.N."/>
        </authorList>
    </citation>
    <scope>NUCLEOTIDE SEQUENCE [LARGE SCALE GENOMIC DNA]</scope>
    <source>
        <strain evidence="1 2">CGMCC 4.5598</strain>
    </source>
</reference>
<sequence length="78" mass="8589">MQVVEAAVELLESKRALLDPEPKDAVEDLRRAWDTVVEFGATGRGADLARRAGLEILHGRVRRPAAGGWLRADEELVL</sequence>
<proteinExistence type="predicted"/>
<accession>A0A1I0LV20</accession>
<organism evidence="1 2">
    <name type="scientific">Nonomuraea wenchangensis</name>
    <dbReference type="NCBI Taxonomy" id="568860"/>
    <lineage>
        <taxon>Bacteria</taxon>
        <taxon>Bacillati</taxon>
        <taxon>Actinomycetota</taxon>
        <taxon>Actinomycetes</taxon>
        <taxon>Streptosporangiales</taxon>
        <taxon>Streptosporangiaceae</taxon>
        <taxon>Nonomuraea</taxon>
    </lineage>
</organism>
<dbReference type="AlphaFoldDB" id="A0A1I0LV20"/>
<dbReference type="RefSeq" id="WP_218156239.1">
    <property type="nucleotide sequence ID" value="NZ_FOHX01000028.1"/>
</dbReference>
<dbReference type="EMBL" id="FOHX01000028">
    <property type="protein sequence ID" value="SEU47315.1"/>
    <property type="molecule type" value="Genomic_DNA"/>
</dbReference>
<evidence type="ECO:0000313" key="1">
    <source>
        <dbReference type="EMBL" id="SEU47315.1"/>
    </source>
</evidence>
<keyword evidence="2" id="KW-1185">Reference proteome</keyword>
<dbReference type="Proteomes" id="UP000199361">
    <property type="component" value="Unassembled WGS sequence"/>
</dbReference>
<dbReference type="STRING" id="568860.SAMN05421811_12889"/>